<dbReference type="Proteomes" id="UP001162162">
    <property type="component" value="Unassembled WGS sequence"/>
</dbReference>
<name>A0AAV8Y2L9_9CUCU</name>
<keyword evidence="1 2" id="KW-0193">Cuticle</keyword>
<dbReference type="PANTHER" id="PTHR12236:SF96">
    <property type="entry name" value="PUPAL CUTICLE PROTEIN EDG-84A-LIKE PROTEIN"/>
    <property type="match status" value="1"/>
</dbReference>
<comment type="caution">
    <text evidence="4">The sequence shown here is derived from an EMBL/GenBank/DDBJ whole genome shotgun (WGS) entry which is preliminary data.</text>
</comment>
<dbReference type="PROSITE" id="PS51155">
    <property type="entry name" value="CHIT_BIND_RR_2"/>
    <property type="match status" value="1"/>
</dbReference>
<dbReference type="GO" id="GO:0005615">
    <property type="term" value="C:extracellular space"/>
    <property type="evidence" value="ECO:0007669"/>
    <property type="project" value="TreeGrafter"/>
</dbReference>
<feature type="chain" id="PRO_5043372991" evidence="3">
    <location>
        <begin position="19"/>
        <end position="201"/>
    </location>
</feature>
<evidence type="ECO:0000313" key="5">
    <source>
        <dbReference type="Proteomes" id="UP001162162"/>
    </source>
</evidence>
<reference evidence="4" key="1">
    <citation type="journal article" date="2023" name="Insect Mol. Biol.">
        <title>Genome sequencing provides insights into the evolution of gene families encoding plant cell wall-degrading enzymes in longhorned beetles.</title>
        <authorList>
            <person name="Shin N.R."/>
            <person name="Okamura Y."/>
            <person name="Kirsch R."/>
            <person name="Pauchet Y."/>
        </authorList>
    </citation>
    <scope>NUCLEOTIDE SEQUENCE</scope>
    <source>
        <strain evidence="4">AMC_N1</strain>
    </source>
</reference>
<proteinExistence type="predicted"/>
<dbReference type="AlphaFoldDB" id="A0AAV8Y2L9"/>
<keyword evidence="5" id="KW-1185">Reference proteome</keyword>
<dbReference type="InterPro" id="IPR000618">
    <property type="entry name" value="Insect_cuticle"/>
</dbReference>
<dbReference type="PANTHER" id="PTHR12236">
    <property type="entry name" value="STRUCTURAL CONTITUENT OF CUTICLE"/>
    <property type="match status" value="1"/>
</dbReference>
<dbReference type="Pfam" id="PF00379">
    <property type="entry name" value="Chitin_bind_4"/>
    <property type="match status" value="1"/>
</dbReference>
<feature type="signal peptide" evidence="3">
    <location>
        <begin position="1"/>
        <end position="18"/>
    </location>
</feature>
<dbReference type="GO" id="GO:0042302">
    <property type="term" value="F:structural constituent of cuticle"/>
    <property type="evidence" value="ECO:0007669"/>
    <property type="project" value="UniProtKB-UniRule"/>
</dbReference>
<keyword evidence="3" id="KW-0732">Signal</keyword>
<evidence type="ECO:0000256" key="3">
    <source>
        <dbReference type="SAM" id="SignalP"/>
    </source>
</evidence>
<dbReference type="GO" id="GO:0031012">
    <property type="term" value="C:extracellular matrix"/>
    <property type="evidence" value="ECO:0007669"/>
    <property type="project" value="TreeGrafter"/>
</dbReference>
<protein>
    <submittedName>
        <fullName evidence="4">Uncharacterized protein</fullName>
    </submittedName>
</protein>
<organism evidence="4 5">
    <name type="scientific">Aromia moschata</name>
    <dbReference type="NCBI Taxonomy" id="1265417"/>
    <lineage>
        <taxon>Eukaryota</taxon>
        <taxon>Metazoa</taxon>
        <taxon>Ecdysozoa</taxon>
        <taxon>Arthropoda</taxon>
        <taxon>Hexapoda</taxon>
        <taxon>Insecta</taxon>
        <taxon>Pterygota</taxon>
        <taxon>Neoptera</taxon>
        <taxon>Endopterygota</taxon>
        <taxon>Coleoptera</taxon>
        <taxon>Polyphaga</taxon>
        <taxon>Cucujiformia</taxon>
        <taxon>Chrysomeloidea</taxon>
        <taxon>Cerambycidae</taxon>
        <taxon>Cerambycinae</taxon>
        <taxon>Callichromatini</taxon>
        <taxon>Aromia</taxon>
    </lineage>
</organism>
<gene>
    <name evidence="4" type="ORF">NQ318_012425</name>
</gene>
<dbReference type="InterPro" id="IPR051217">
    <property type="entry name" value="Insect_Cuticle_Struc_Prot"/>
</dbReference>
<accession>A0AAV8Y2L9</accession>
<dbReference type="EMBL" id="JAPWTK010000211">
    <property type="protein sequence ID" value="KAJ8945706.1"/>
    <property type="molecule type" value="Genomic_DNA"/>
</dbReference>
<evidence type="ECO:0000313" key="4">
    <source>
        <dbReference type="EMBL" id="KAJ8945706.1"/>
    </source>
</evidence>
<evidence type="ECO:0000256" key="2">
    <source>
        <dbReference type="PROSITE-ProRule" id="PRU00497"/>
    </source>
</evidence>
<sequence>MQLSFIILSSLAMACVTGYAYDKEDPYGEAPAQYQFEYGVVSPLTGDVKAQREQRDGKQVDGEYTLRESDGTTRLVQYKSTPHTGFEAIVQRAGVSIHPVLGQVFNLEGLNQAFGGRPVVAPKKAYGYGGYNYGGQPQGLGGHTLGGQGVGFQGFGDRGVGGLLNGLGNSFVGTTRWGNQGADHGYGSYGNEFGLGHGHGY</sequence>
<evidence type="ECO:0000256" key="1">
    <source>
        <dbReference type="ARBA" id="ARBA00022460"/>
    </source>
</evidence>